<accession>E6WX99</accession>
<dbReference type="InterPro" id="IPR040131">
    <property type="entry name" value="MnmG_N"/>
</dbReference>
<evidence type="ECO:0000256" key="5">
    <source>
        <dbReference type="ARBA" id="ARBA00022490"/>
    </source>
</evidence>
<dbReference type="GO" id="GO:0002098">
    <property type="term" value="P:tRNA wobble uridine modification"/>
    <property type="evidence" value="ECO:0007669"/>
    <property type="project" value="InterPro"/>
</dbReference>
<dbReference type="OrthoDB" id="9815560at2"/>
<keyword evidence="15" id="KW-1185">Reference proteome</keyword>
<dbReference type="Pfam" id="PF01134">
    <property type="entry name" value="GIDA"/>
    <property type="match status" value="1"/>
</dbReference>
<evidence type="ECO:0000256" key="9">
    <source>
        <dbReference type="ARBA" id="ARBA00023027"/>
    </source>
</evidence>
<dbReference type="InterPro" id="IPR049312">
    <property type="entry name" value="GIDA_C_N"/>
</dbReference>
<dbReference type="Pfam" id="PF21680">
    <property type="entry name" value="GIDA_C_1st"/>
    <property type="match status" value="1"/>
</dbReference>
<feature type="binding site" evidence="12">
    <location>
        <position position="125"/>
    </location>
    <ligand>
        <name>FAD</name>
        <dbReference type="ChEBI" id="CHEBI:57692"/>
    </ligand>
</feature>
<dbReference type="FunFam" id="1.10.10.1800:FF:000001">
    <property type="entry name" value="tRNA uridine 5-carboxymethylaminomethyl modification enzyme MnmG"/>
    <property type="match status" value="1"/>
</dbReference>
<dbReference type="InterPro" id="IPR026904">
    <property type="entry name" value="MnmG_C"/>
</dbReference>
<dbReference type="Pfam" id="PF13932">
    <property type="entry name" value="SAM_GIDA_C"/>
    <property type="match status" value="1"/>
</dbReference>
<evidence type="ECO:0000313" key="15">
    <source>
        <dbReference type="Proteomes" id="UP000008632"/>
    </source>
</evidence>
<evidence type="ECO:0000256" key="11">
    <source>
        <dbReference type="ARBA" id="ARBA00031800"/>
    </source>
</evidence>
<dbReference type="Gene3D" id="1.10.10.1800">
    <property type="entry name" value="tRNA uridine 5-carboxymethylaminomethyl modification enzyme MnmG/GidA"/>
    <property type="match status" value="1"/>
</dbReference>
<dbReference type="FunFam" id="1.10.150.570:FF:000001">
    <property type="entry name" value="tRNA uridine 5-carboxymethylaminomethyl modification enzyme MnmG"/>
    <property type="match status" value="1"/>
</dbReference>
<keyword evidence="9 12" id="KW-0520">NAD</keyword>
<dbReference type="InterPro" id="IPR036188">
    <property type="entry name" value="FAD/NAD-bd_sf"/>
</dbReference>
<dbReference type="Proteomes" id="UP000008632">
    <property type="component" value="Chromosome"/>
</dbReference>
<dbReference type="InterPro" id="IPR047001">
    <property type="entry name" value="MnmG_C_subdom"/>
</dbReference>
<sequence>MSSFHQYDVIVIGGGHAGTEAALASARAGAGTLLLTHNIETVGAMSCNPAIGGIGKGHLVKEIDALGGAMAHAADLAGIQWRTLNASKGPAVRATRCQADRGLYRSAIRRMVENQTNLTVFQAAVDDLVIEGDAVRGAITQTGLRFEAPAVVLTAGTFLAGKVHIGPTTYAAGRMGDPPSTTLAARLRERPFAIDRLKTGTPPRIDGRSLDYAAMEEQPGDDPLPVMSFLGRVEHHPRQVSCWITHTTARTHEIIRGALDRSPLYTGQIEGIGPRYCPSIEDKVVRFAEKESHQIFVEPEGLDVAEIYPNGISTSLPFDVQLELVRSIRGFGNAHITRPGYAIEYDFFDPRGLKPTLETRLVSGLFFAGQINGTTGYEEAAAQGLLAGINAARHVRGLEGWSPRRDEAYLGVLVDDLITHGTSEPYRMFTSRAEYRLQLREDNADLRLTETGRQLGLVDDARWTRFCDKREAIERETARLRALWATPANAVGREVEQVLGVAVSRETNALDLLKRPELDYAALMRVPALGPAVEDAQVAEQVQIGVKYAGYLDRQREEIERQRRHESTPIPQDFDYAAVRGLSAEVQQKLERVRPLSIGQAQRIPGMTPAAISLLLVHLERQRRSRVA</sequence>
<keyword evidence="8 12" id="KW-0274">FAD</keyword>
<feature type="binding site" evidence="12">
    <location>
        <position position="180"/>
    </location>
    <ligand>
        <name>FAD</name>
        <dbReference type="ChEBI" id="CHEBI:57692"/>
    </ligand>
</feature>
<evidence type="ECO:0000256" key="1">
    <source>
        <dbReference type="ARBA" id="ARBA00001974"/>
    </source>
</evidence>
<feature type="binding site" evidence="12">
    <location>
        <begin position="273"/>
        <end position="287"/>
    </location>
    <ligand>
        <name>NAD(+)</name>
        <dbReference type="ChEBI" id="CHEBI:57540"/>
    </ligand>
</feature>
<dbReference type="RefSeq" id="WP_013536623.1">
    <property type="nucleotide sequence ID" value="NC_014924.1"/>
</dbReference>
<feature type="binding site" evidence="12">
    <location>
        <position position="370"/>
    </location>
    <ligand>
        <name>FAD</name>
        <dbReference type="ChEBI" id="CHEBI:57692"/>
    </ligand>
</feature>
<feature type="binding site" evidence="12">
    <location>
        <begin position="13"/>
        <end position="18"/>
    </location>
    <ligand>
        <name>FAD</name>
        <dbReference type="ChEBI" id="CHEBI:57692"/>
    </ligand>
</feature>
<dbReference type="GO" id="GO:0005829">
    <property type="term" value="C:cytosol"/>
    <property type="evidence" value="ECO:0007669"/>
    <property type="project" value="TreeGrafter"/>
</dbReference>
<keyword evidence="7 12" id="KW-0819">tRNA processing</keyword>
<dbReference type="SUPFAM" id="SSF51905">
    <property type="entry name" value="FAD/NAD(P)-binding domain"/>
    <property type="match status" value="1"/>
</dbReference>
<evidence type="ECO:0000256" key="6">
    <source>
        <dbReference type="ARBA" id="ARBA00022630"/>
    </source>
</evidence>
<keyword evidence="6 12" id="KW-0285">Flavoprotein</keyword>
<dbReference type="KEGG" id="psu:Psesu_2974"/>
<comment type="similarity">
    <text evidence="3 12">Belongs to the MnmG family.</text>
</comment>
<dbReference type="AlphaFoldDB" id="E6WX99"/>
<dbReference type="HAMAP" id="MF_00129">
    <property type="entry name" value="MnmG_GidA"/>
    <property type="match status" value="1"/>
</dbReference>
<dbReference type="GO" id="GO:0050660">
    <property type="term" value="F:flavin adenine dinucleotide binding"/>
    <property type="evidence" value="ECO:0007669"/>
    <property type="project" value="UniProtKB-UniRule"/>
</dbReference>
<dbReference type="FunFam" id="3.50.50.60:FF:000010">
    <property type="entry name" value="tRNA uridine 5-carboxymethylaminomethyl modification enzyme MnmG"/>
    <property type="match status" value="1"/>
</dbReference>
<dbReference type="SMART" id="SM01228">
    <property type="entry name" value="GIDA_assoc_3"/>
    <property type="match status" value="1"/>
</dbReference>
<dbReference type="NCBIfam" id="TIGR00136">
    <property type="entry name" value="mnmG_gidA"/>
    <property type="match status" value="1"/>
</dbReference>
<protein>
    <recommendedName>
        <fullName evidence="4 12">tRNA uridine 5-carboxymethylaminomethyl modification enzyme MnmG</fullName>
    </recommendedName>
    <alternativeName>
        <fullName evidence="11 12">Glucose-inhibited division protein A</fullName>
    </alternativeName>
</protein>
<evidence type="ECO:0000256" key="7">
    <source>
        <dbReference type="ARBA" id="ARBA00022694"/>
    </source>
</evidence>
<evidence type="ECO:0000313" key="14">
    <source>
        <dbReference type="EMBL" id="ADV28798.1"/>
    </source>
</evidence>
<dbReference type="PROSITE" id="PS01281">
    <property type="entry name" value="GIDA_2"/>
    <property type="match status" value="1"/>
</dbReference>
<organism evidence="14 15">
    <name type="scientific">Pseudoxanthomonas suwonensis (strain 11-1)</name>
    <dbReference type="NCBI Taxonomy" id="743721"/>
    <lineage>
        <taxon>Bacteria</taxon>
        <taxon>Pseudomonadati</taxon>
        <taxon>Pseudomonadota</taxon>
        <taxon>Gammaproteobacteria</taxon>
        <taxon>Lysobacterales</taxon>
        <taxon>Lysobacteraceae</taxon>
        <taxon>Pseudoxanthomonas</taxon>
    </lineage>
</organism>
<feature type="domain" description="tRNA uridine 5-carboxymethylaminomethyl modification enzyme C-terminal subdomain" evidence="13">
    <location>
        <begin position="546"/>
        <end position="617"/>
    </location>
</feature>
<evidence type="ECO:0000256" key="4">
    <source>
        <dbReference type="ARBA" id="ARBA00020461"/>
    </source>
</evidence>
<dbReference type="GO" id="GO:0030488">
    <property type="term" value="P:tRNA methylation"/>
    <property type="evidence" value="ECO:0007669"/>
    <property type="project" value="TreeGrafter"/>
</dbReference>
<dbReference type="InterPro" id="IPR004416">
    <property type="entry name" value="MnmG"/>
</dbReference>
<dbReference type="Gene3D" id="3.50.50.60">
    <property type="entry name" value="FAD/NAD(P)-binding domain"/>
    <property type="match status" value="2"/>
</dbReference>
<gene>
    <name evidence="12" type="primary">mnmG</name>
    <name evidence="12" type="synonym">gidA</name>
    <name evidence="14" type="ordered locus">Psesu_2974</name>
</gene>
<comment type="subunit">
    <text evidence="10 12">Homodimer. Heterotetramer of two MnmE and two MnmG subunits.</text>
</comment>
<proteinExistence type="inferred from homology"/>
<dbReference type="STRING" id="743721.Psesu_2974"/>
<evidence type="ECO:0000256" key="2">
    <source>
        <dbReference type="ARBA" id="ARBA00003717"/>
    </source>
</evidence>
<dbReference type="eggNOG" id="COG0445">
    <property type="taxonomic scope" value="Bacteria"/>
</dbReference>
<dbReference type="InterPro" id="IPR044920">
    <property type="entry name" value="MnmG_C_subdom_sf"/>
</dbReference>
<evidence type="ECO:0000256" key="10">
    <source>
        <dbReference type="ARBA" id="ARBA00025948"/>
    </source>
</evidence>
<comment type="subcellular location">
    <subcellularLocation>
        <location evidence="12">Cytoplasm</location>
    </subcellularLocation>
</comment>
<dbReference type="PANTHER" id="PTHR11806:SF0">
    <property type="entry name" value="PROTEIN MTO1 HOMOLOG, MITOCHONDRIAL"/>
    <property type="match status" value="1"/>
</dbReference>
<comment type="function">
    <text evidence="2 12">NAD-binding protein involved in the addition of a carboxymethylaminomethyl (cmnm) group at the wobble position (U34) of certain tRNAs, forming tRNA-cmnm(5)s(2)U34.</text>
</comment>
<dbReference type="FunFam" id="3.50.50.60:FF:000002">
    <property type="entry name" value="tRNA uridine 5-carboxymethylaminomethyl modification enzyme MnmG"/>
    <property type="match status" value="1"/>
</dbReference>
<dbReference type="EMBL" id="CP002446">
    <property type="protein sequence ID" value="ADV28798.1"/>
    <property type="molecule type" value="Genomic_DNA"/>
</dbReference>
<reference evidence="14 15" key="1">
    <citation type="submission" date="2011-01" db="EMBL/GenBank/DDBJ databases">
        <title>Complete sequence of Pseudoxanthomonas suwonensis 11-1.</title>
        <authorList>
            <consortium name="US DOE Joint Genome Institute"/>
            <person name="Lucas S."/>
            <person name="Copeland A."/>
            <person name="Lapidus A."/>
            <person name="Cheng J.-F."/>
            <person name="Goodwin L."/>
            <person name="Pitluck S."/>
            <person name="Teshima H."/>
            <person name="Detter J.C."/>
            <person name="Han C."/>
            <person name="Tapia R."/>
            <person name="Land M."/>
            <person name="Hauser L."/>
            <person name="Kyrpides N."/>
            <person name="Ivanova N."/>
            <person name="Ovchinnikova G."/>
            <person name="Siebers A.K."/>
            <person name="Allgaier M."/>
            <person name="Thelen M.P."/>
            <person name="Hugenholtz P."/>
            <person name="Gladden J."/>
            <person name="Woyke T."/>
        </authorList>
    </citation>
    <scope>NUCLEOTIDE SEQUENCE [LARGE SCALE GENOMIC DNA]</scope>
    <source>
        <strain evidence="15">11-1</strain>
    </source>
</reference>
<dbReference type="PROSITE" id="PS01280">
    <property type="entry name" value="GIDA_1"/>
    <property type="match status" value="1"/>
</dbReference>
<dbReference type="HOGENOM" id="CLU_007831_2_2_6"/>
<name>E6WX99_PSEUU</name>
<dbReference type="InterPro" id="IPR002218">
    <property type="entry name" value="MnmG-rel"/>
</dbReference>
<dbReference type="InterPro" id="IPR020595">
    <property type="entry name" value="MnmG-rel_CS"/>
</dbReference>
<evidence type="ECO:0000256" key="3">
    <source>
        <dbReference type="ARBA" id="ARBA00007653"/>
    </source>
</evidence>
<dbReference type="PANTHER" id="PTHR11806">
    <property type="entry name" value="GLUCOSE INHIBITED DIVISION PROTEIN A"/>
    <property type="match status" value="1"/>
</dbReference>
<dbReference type="Gene3D" id="1.10.150.570">
    <property type="entry name" value="GidA associated domain, C-terminal subdomain"/>
    <property type="match status" value="1"/>
</dbReference>
<evidence type="ECO:0000256" key="12">
    <source>
        <dbReference type="HAMAP-Rule" id="MF_00129"/>
    </source>
</evidence>
<evidence type="ECO:0000256" key="8">
    <source>
        <dbReference type="ARBA" id="ARBA00022827"/>
    </source>
</evidence>
<evidence type="ECO:0000259" key="13">
    <source>
        <dbReference type="SMART" id="SM01228"/>
    </source>
</evidence>
<comment type="cofactor">
    <cofactor evidence="1 12">
        <name>FAD</name>
        <dbReference type="ChEBI" id="CHEBI:57692"/>
    </cofactor>
</comment>
<keyword evidence="5 12" id="KW-0963">Cytoplasm</keyword>